<organism evidence="2 3">
    <name type="scientific">Planomonospora parontospora</name>
    <dbReference type="NCBI Taxonomy" id="58119"/>
    <lineage>
        <taxon>Bacteria</taxon>
        <taxon>Bacillati</taxon>
        <taxon>Actinomycetota</taxon>
        <taxon>Actinomycetes</taxon>
        <taxon>Streptosporangiales</taxon>
        <taxon>Streptosporangiaceae</taxon>
        <taxon>Planomonospora</taxon>
    </lineage>
</organism>
<accession>A0AA37BN56</accession>
<dbReference type="CDD" id="cd02042">
    <property type="entry name" value="ParAB_family"/>
    <property type="match status" value="1"/>
</dbReference>
<gene>
    <name evidence="2" type="ORF">GCM10010126_61950</name>
</gene>
<dbReference type="SUPFAM" id="SSF52540">
    <property type="entry name" value="P-loop containing nucleoside triphosphate hydrolases"/>
    <property type="match status" value="1"/>
</dbReference>
<reference evidence="2" key="1">
    <citation type="journal article" date="2014" name="Int. J. Syst. Evol. Microbiol.">
        <title>Complete genome sequence of Corynebacterium casei LMG S-19264T (=DSM 44701T), isolated from a smear-ripened cheese.</title>
        <authorList>
            <consortium name="US DOE Joint Genome Institute (JGI-PGF)"/>
            <person name="Walter F."/>
            <person name="Albersmeier A."/>
            <person name="Kalinowski J."/>
            <person name="Ruckert C."/>
        </authorList>
    </citation>
    <scope>NUCLEOTIDE SEQUENCE</scope>
    <source>
        <strain evidence="2">JCM 3093</strain>
    </source>
</reference>
<dbReference type="PANTHER" id="PTHR13696:SF99">
    <property type="entry name" value="COBYRINIC ACID AC-DIAMIDE SYNTHASE"/>
    <property type="match status" value="1"/>
</dbReference>
<evidence type="ECO:0000259" key="1">
    <source>
        <dbReference type="Pfam" id="PF01656"/>
    </source>
</evidence>
<evidence type="ECO:0000313" key="3">
    <source>
        <dbReference type="Proteomes" id="UP000627984"/>
    </source>
</evidence>
<dbReference type="AlphaFoldDB" id="A0AA37BN56"/>
<dbReference type="PANTHER" id="PTHR13696">
    <property type="entry name" value="P-LOOP CONTAINING NUCLEOSIDE TRIPHOSPHATE HYDROLASE"/>
    <property type="match status" value="1"/>
</dbReference>
<dbReference type="InterPro" id="IPR002586">
    <property type="entry name" value="CobQ/CobB/MinD/ParA_Nub-bd_dom"/>
</dbReference>
<dbReference type="Pfam" id="PF01656">
    <property type="entry name" value="CbiA"/>
    <property type="match status" value="1"/>
</dbReference>
<comment type="caution">
    <text evidence="2">The sequence shown here is derived from an EMBL/GenBank/DDBJ whole genome shotgun (WGS) entry which is preliminary data.</text>
</comment>
<dbReference type="Gene3D" id="3.40.50.300">
    <property type="entry name" value="P-loop containing nucleotide triphosphate hydrolases"/>
    <property type="match status" value="1"/>
</dbReference>
<reference evidence="2" key="2">
    <citation type="submission" date="2022-09" db="EMBL/GenBank/DDBJ databases">
        <authorList>
            <person name="Sun Q."/>
            <person name="Ohkuma M."/>
        </authorList>
    </citation>
    <scope>NUCLEOTIDE SEQUENCE</scope>
    <source>
        <strain evidence="2">JCM 3093</strain>
    </source>
</reference>
<dbReference type="InterPro" id="IPR027417">
    <property type="entry name" value="P-loop_NTPase"/>
</dbReference>
<sequence>MTTATASSGAQPDTARQTDSYVITIANQKGGVGKTMLTLSLAAHTVAAHGRALVVDVDPQANSYDLTRVMEAPGYEVLHELDPVQLTHIRKLRDFDTIIVDCPGSLEGHDVLAEVLARSTYVIIPYDHEPESIMPTIRTVERVKASGVPYAVVVTKADPRLGAEYILDAWQTLESAGVRHFRSAIRLYRAWPNSLKAGVPITRWNERYAPRLREDIAGLHTELLLDLGRRDLGGA</sequence>
<dbReference type="Proteomes" id="UP000627984">
    <property type="component" value="Unassembled WGS sequence"/>
</dbReference>
<evidence type="ECO:0000313" key="2">
    <source>
        <dbReference type="EMBL" id="GGK94193.1"/>
    </source>
</evidence>
<dbReference type="RefSeq" id="WP_191897955.1">
    <property type="nucleotide sequence ID" value="NZ_BMQD01000029.1"/>
</dbReference>
<protein>
    <recommendedName>
        <fullName evidence="1">CobQ/CobB/MinD/ParA nucleotide binding domain-containing protein</fullName>
    </recommendedName>
</protein>
<feature type="domain" description="CobQ/CobB/MinD/ParA nucleotide binding" evidence="1">
    <location>
        <begin position="23"/>
        <end position="177"/>
    </location>
</feature>
<dbReference type="InterPro" id="IPR050678">
    <property type="entry name" value="DNA_Partitioning_ATPase"/>
</dbReference>
<proteinExistence type="predicted"/>
<name>A0AA37BN56_9ACTN</name>
<dbReference type="EMBL" id="BMQD01000029">
    <property type="protein sequence ID" value="GGK94193.1"/>
    <property type="molecule type" value="Genomic_DNA"/>
</dbReference>